<evidence type="ECO:0000313" key="2">
    <source>
        <dbReference type="Proteomes" id="UP001204798"/>
    </source>
</evidence>
<dbReference type="EMBL" id="JANUCP010000005">
    <property type="protein sequence ID" value="MCS3920509.1"/>
    <property type="molecule type" value="Genomic_DNA"/>
</dbReference>
<evidence type="ECO:0008006" key="3">
    <source>
        <dbReference type="Google" id="ProtNLM"/>
    </source>
</evidence>
<protein>
    <recommendedName>
        <fullName evidence="3">Gfo/Idh/MocA family oxidoreductase</fullName>
    </recommendedName>
</protein>
<dbReference type="Proteomes" id="UP001204798">
    <property type="component" value="Unassembled WGS sequence"/>
</dbReference>
<dbReference type="PROSITE" id="PS51318">
    <property type="entry name" value="TAT"/>
    <property type="match status" value="1"/>
</dbReference>
<sequence>MGIGRREFLRTMAGSAGLIVLRNSSSAYSYQANQRLNVAIVGCGGRGMWFVSNIKSGGRTW</sequence>
<proteinExistence type="predicted"/>
<evidence type="ECO:0000313" key="1">
    <source>
        <dbReference type="EMBL" id="MCS3920509.1"/>
    </source>
</evidence>
<reference evidence="1 2" key="1">
    <citation type="submission" date="2022-08" db="EMBL/GenBank/DDBJ databases">
        <title>Bacterial and archaeal communities from various locations to study Microbial Dark Matter (Phase II).</title>
        <authorList>
            <person name="Stepanauskas R."/>
        </authorList>
    </citation>
    <scope>NUCLEOTIDE SEQUENCE [LARGE SCALE GENOMIC DNA]</scope>
    <source>
        <strain evidence="1 2">PD1</strain>
    </source>
</reference>
<comment type="caution">
    <text evidence="1">The sequence shown here is derived from an EMBL/GenBank/DDBJ whole genome shotgun (WGS) entry which is preliminary data.</text>
</comment>
<keyword evidence="2" id="KW-1185">Reference proteome</keyword>
<accession>A0ABT2ERC4</accession>
<dbReference type="RefSeq" id="WP_259099892.1">
    <property type="nucleotide sequence ID" value="NZ_CP130454.1"/>
</dbReference>
<organism evidence="1 2">
    <name type="scientific">Candidatus Fervidibacter sacchari</name>
    <dbReference type="NCBI Taxonomy" id="1448929"/>
    <lineage>
        <taxon>Bacteria</taxon>
        <taxon>Candidatus Fervidibacterota</taxon>
        <taxon>Candidatus Fervidibacter</taxon>
    </lineage>
</organism>
<name>A0ABT2ERC4_9BACT</name>
<dbReference type="InterPro" id="IPR006311">
    <property type="entry name" value="TAT_signal"/>
</dbReference>
<gene>
    <name evidence="1" type="ORF">M2350_002938</name>
</gene>